<evidence type="ECO:0000259" key="1">
    <source>
        <dbReference type="Pfam" id="PF05685"/>
    </source>
</evidence>
<proteinExistence type="predicted"/>
<feature type="domain" description="Putative restriction endonuclease" evidence="1">
    <location>
        <begin position="26"/>
        <end position="194"/>
    </location>
</feature>
<sequence length="199" mass="21907">MTYFPDFAEATVLRGALIAGFSDDGFFQFCQENDSARIERTANHEIIIMPPIGGDSSATSGDAYFQLALWSRQHGGRPLESSIGFRLPDGAILSPNVSWLPATVWESLTAQQRQKFLPVCPDFVVEVKSPSDSLKALQAKMEQWLRNGVRLGFLVDTATETAYVYAASQTVQTVQGFDQELSGEPVLPGFQLDLRELKG</sequence>
<evidence type="ECO:0000313" key="3">
    <source>
        <dbReference type="Proteomes" id="UP000245999"/>
    </source>
</evidence>
<dbReference type="SUPFAM" id="SSF52980">
    <property type="entry name" value="Restriction endonuclease-like"/>
    <property type="match status" value="1"/>
</dbReference>
<dbReference type="AlphaFoldDB" id="A0A2Z3GST2"/>
<dbReference type="InterPro" id="IPR012296">
    <property type="entry name" value="Nuclease_put_TT1808"/>
</dbReference>
<dbReference type="OrthoDB" id="9799703at2"/>
<protein>
    <recommendedName>
        <fullName evidence="1">Putative restriction endonuclease domain-containing protein</fullName>
    </recommendedName>
</protein>
<dbReference type="KEGG" id="hnv:DDQ68_19380"/>
<reference evidence="3" key="1">
    <citation type="submission" date="2018-04" db="EMBL/GenBank/DDBJ databases">
        <title>Complete genome of Antarctic heterotrophic bacterium Hymenobacter nivis.</title>
        <authorList>
            <person name="Terashima M."/>
        </authorList>
    </citation>
    <scope>NUCLEOTIDE SEQUENCE [LARGE SCALE GENOMIC DNA]</scope>
    <source>
        <strain evidence="3">NBRC 111535</strain>
    </source>
</reference>
<dbReference type="EMBL" id="CP029145">
    <property type="protein sequence ID" value="AWM34747.1"/>
    <property type="molecule type" value="Genomic_DNA"/>
</dbReference>
<name>A0A2Z3GST2_9BACT</name>
<dbReference type="PANTHER" id="PTHR34107:SF7">
    <property type="entry name" value="SLR2092 PROTEIN"/>
    <property type="match status" value="1"/>
</dbReference>
<dbReference type="RefSeq" id="WP_109657776.1">
    <property type="nucleotide sequence ID" value="NZ_CP029145.1"/>
</dbReference>
<dbReference type="Proteomes" id="UP000245999">
    <property type="component" value="Chromosome"/>
</dbReference>
<gene>
    <name evidence="2" type="ORF">DDQ68_19380</name>
</gene>
<dbReference type="Gene3D" id="3.90.1570.10">
    <property type="entry name" value="tt1808, chain A"/>
    <property type="match status" value="1"/>
</dbReference>
<dbReference type="PANTHER" id="PTHR34107">
    <property type="entry name" value="SLL0198 PROTEIN-RELATED"/>
    <property type="match status" value="1"/>
</dbReference>
<organism evidence="2 3">
    <name type="scientific">Hymenobacter nivis</name>
    <dbReference type="NCBI Taxonomy" id="1850093"/>
    <lineage>
        <taxon>Bacteria</taxon>
        <taxon>Pseudomonadati</taxon>
        <taxon>Bacteroidota</taxon>
        <taxon>Cytophagia</taxon>
        <taxon>Cytophagales</taxon>
        <taxon>Hymenobacteraceae</taxon>
        <taxon>Hymenobacter</taxon>
    </lineage>
</organism>
<dbReference type="Pfam" id="PF05685">
    <property type="entry name" value="Uma2"/>
    <property type="match status" value="1"/>
</dbReference>
<evidence type="ECO:0000313" key="2">
    <source>
        <dbReference type="EMBL" id="AWM34747.1"/>
    </source>
</evidence>
<accession>A0A2Z3GST2</accession>
<dbReference type="InterPro" id="IPR011335">
    <property type="entry name" value="Restrct_endonuc-II-like"/>
</dbReference>
<dbReference type="CDD" id="cd06260">
    <property type="entry name" value="DUF820-like"/>
    <property type="match status" value="1"/>
</dbReference>
<keyword evidence="3" id="KW-1185">Reference proteome</keyword>
<dbReference type="InterPro" id="IPR008538">
    <property type="entry name" value="Uma2"/>
</dbReference>